<dbReference type="EMBL" id="JAAQYK010000006">
    <property type="protein sequence ID" value="NNA46161.1"/>
    <property type="molecule type" value="Genomic_DNA"/>
</dbReference>
<name>A0A7Y1Q0E0_9PSED</name>
<dbReference type="Proteomes" id="UP000583279">
    <property type="component" value="Unassembled WGS sequence"/>
</dbReference>
<keyword evidence="1" id="KW-0472">Membrane</keyword>
<gene>
    <name evidence="2" type="ORF">HBO18_18760</name>
</gene>
<evidence type="ECO:0000256" key="1">
    <source>
        <dbReference type="SAM" id="Phobius"/>
    </source>
</evidence>
<accession>A0A7Y1Q0E0</accession>
<feature type="transmembrane region" description="Helical" evidence="1">
    <location>
        <begin position="6"/>
        <end position="29"/>
    </location>
</feature>
<dbReference type="AlphaFoldDB" id="A0A7Y1Q0E0"/>
<comment type="caution">
    <text evidence="2">The sequence shown here is derived from an EMBL/GenBank/DDBJ whole genome shotgun (WGS) entry which is preliminary data.</text>
</comment>
<evidence type="ECO:0000313" key="2">
    <source>
        <dbReference type="EMBL" id="NNA46161.1"/>
    </source>
</evidence>
<protein>
    <submittedName>
        <fullName evidence="2">Uncharacterized protein</fullName>
    </submittedName>
</protein>
<dbReference type="RefSeq" id="WP_069556995.1">
    <property type="nucleotide sequence ID" value="NZ_JAAQYK010000006.1"/>
</dbReference>
<proteinExistence type="predicted"/>
<reference evidence="2 3" key="1">
    <citation type="journal article" date="2020" name="Front. Microbiol.">
        <title>Genetic Organization of the aprX-lipA2 Operon Affects the Proteolytic Potential of Pseudomonas Species in Milk.</title>
        <authorList>
            <person name="Maier C."/>
            <person name="Huptas C."/>
            <person name="von Neubeck M."/>
            <person name="Scherer S."/>
            <person name="Wenning M."/>
            <person name="Lucking G."/>
        </authorList>
    </citation>
    <scope>NUCLEOTIDE SEQUENCE [LARGE SCALE GENOMIC DNA]</scope>
    <source>
        <strain evidence="2 3">WS 4997</strain>
    </source>
</reference>
<evidence type="ECO:0000313" key="3">
    <source>
        <dbReference type="Proteomes" id="UP000583279"/>
    </source>
</evidence>
<organism evidence="2 3">
    <name type="scientific">Pseudomonas lactis</name>
    <dbReference type="NCBI Taxonomy" id="1615674"/>
    <lineage>
        <taxon>Bacteria</taxon>
        <taxon>Pseudomonadati</taxon>
        <taxon>Pseudomonadota</taxon>
        <taxon>Gammaproteobacteria</taxon>
        <taxon>Pseudomonadales</taxon>
        <taxon>Pseudomonadaceae</taxon>
        <taxon>Pseudomonas</taxon>
    </lineage>
</organism>
<keyword evidence="1" id="KW-0812">Transmembrane</keyword>
<keyword evidence="1" id="KW-1133">Transmembrane helix</keyword>
<sequence>MENMSVFDVISFLASVTSLILAIVAIAAAKNSEREVRANFEKTQRVMAEYQDKTKDVLAEIDKRAAVIERTVTESQRHLMDTMTNIINETVIPKKPDAGEQMGLQFMQQMLANPAQAGESMKGLAEIMEIINAHEKK</sequence>